<evidence type="ECO:0000313" key="3">
    <source>
        <dbReference type="EMBL" id="SDH30844.1"/>
    </source>
</evidence>
<sequence>MDNLTIGLVVAVAVLVFLLMNQSAWGWVKWIGWGLGNVVIGSIILFLFNLVAESFSFEIPVNPVTVTITGFLGFPGLVALVIIKQFIL</sequence>
<dbReference type="EMBL" id="FNDE01000019">
    <property type="protein sequence ID" value="SDH30844.1"/>
    <property type="molecule type" value="Genomic_DNA"/>
</dbReference>
<dbReference type="GeneID" id="97139819"/>
<accession>A0A1G8BCQ0</accession>
<dbReference type="Pfam" id="PF07441">
    <property type="entry name" value="BofA"/>
    <property type="match status" value="1"/>
</dbReference>
<dbReference type="Proteomes" id="UP000198956">
    <property type="component" value="Unassembled WGS sequence"/>
</dbReference>
<organism evidence="3 4">
    <name type="scientific">Aneurinibacillus thermoaerophilus</name>
    <dbReference type="NCBI Taxonomy" id="143495"/>
    <lineage>
        <taxon>Bacteria</taxon>
        <taxon>Bacillati</taxon>
        <taxon>Bacillota</taxon>
        <taxon>Bacilli</taxon>
        <taxon>Bacillales</taxon>
        <taxon>Paenibacillaceae</taxon>
        <taxon>Aneurinibacillus group</taxon>
        <taxon>Aneurinibacillus</taxon>
    </lineage>
</organism>
<keyword evidence="1" id="KW-1133">Transmembrane helix</keyword>
<keyword evidence="5" id="KW-1185">Reference proteome</keyword>
<protein>
    <submittedName>
        <fullName evidence="3">Inhibitor of the pro-sigma K processing machinery</fullName>
    </submittedName>
    <submittedName>
        <fullName evidence="2">Pro-sigmaK processing inhibitor BofA family protein</fullName>
    </submittedName>
</protein>
<feature type="transmembrane region" description="Helical" evidence="1">
    <location>
        <begin position="6"/>
        <end position="28"/>
    </location>
</feature>
<feature type="transmembrane region" description="Helical" evidence="1">
    <location>
        <begin position="35"/>
        <end position="52"/>
    </location>
</feature>
<dbReference type="InterPro" id="IPR010001">
    <property type="entry name" value="BofA"/>
</dbReference>
<dbReference type="AlphaFoldDB" id="A0A1G8BCQ0"/>
<evidence type="ECO:0000313" key="5">
    <source>
        <dbReference type="Proteomes" id="UP000826616"/>
    </source>
</evidence>
<proteinExistence type="predicted"/>
<dbReference type="OrthoDB" id="2692225at2"/>
<dbReference type="RefSeq" id="WP_057897160.1">
    <property type="nucleotide sequence ID" value="NZ_CP080764.1"/>
</dbReference>
<reference evidence="2 5" key="2">
    <citation type="submission" date="2021-08" db="EMBL/GenBank/DDBJ databases">
        <title>Complete genome sequence of the strain Aneurinibacillus thermoaerophilus CCM 8960.</title>
        <authorList>
            <person name="Musilova J."/>
            <person name="Kourilova X."/>
            <person name="Pernicova I."/>
            <person name="Bezdicek M."/>
            <person name="Lengerova M."/>
            <person name="Obruca S."/>
            <person name="Sedlar K."/>
        </authorList>
    </citation>
    <scope>NUCLEOTIDE SEQUENCE [LARGE SCALE GENOMIC DNA]</scope>
    <source>
        <strain evidence="2 5">CCM 8960</strain>
    </source>
</reference>
<evidence type="ECO:0000313" key="2">
    <source>
        <dbReference type="EMBL" id="QYY42876.1"/>
    </source>
</evidence>
<reference evidence="3 4" key="1">
    <citation type="submission" date="2016-10" db="EMBL/GenBank/DDBJ databases">
        <authorList>
            <person name="de Groot N.N."/>
        </authorList>
    </citation>
    <scope>NUCLEOTIDE SEQUENCE [LARGE SCALE GENOMIC DNA]</scope>
    <source>
        <strain evidence="3 4">L 420-91</strain>
    </source>
</reference>
<evidence type="ECO:0000313" key="4">
    <source>
        <dbReference type="Proteomes" id="UP000198956"/>
    </source>
</evidence>
<dbReference type="NCBIfam" id="TIGR02862">
    <property type="entry name" value="spore_BofA"/>
    <property type="match status" value="1"/>
</dbReference>
<evidence type="ECO:0000256" key="1">
    <source>
        <dbReference type="SAM" id="Phobius"/>
    </source>
</evidence>
<keyword evidence="1" id="KW-0472">Membrane</keyword>
<keyword evidence="1" id="KW-0812">Transmembrane</keyword>
<gene>
    <name evidence="2" type="ORF">K3F53_00400</name>
    <name evidence="3" type="ORF">SAMN04489735_10191</name>
</gene>
<dbReference type="EMBL" id="CP080764">
    <property type="protein sequence ID" value="QYY42876.1"/>
    <property type="molecule type" value="Genomic_DNA"/>
</dbReference>
<dbReference type="Proteomes" id="UP000826616">
    <property type="component" value="Chromosome"/>
</dbReference>
<feature type="transmembrane region" description="Helical" evidence="1">
    <location>
        <begin position="64"/>
        <end position="83"/>
    </location>
</feature>
<name>A0A1G8BCQ0_ANETH</name>